<organism evidence="7 8">
    <name type="scientific">Flavobacterium aciduliphilum</name>
    <dbReference type="NCBI Taxonomy" id="1101402"/>
    <lineage>
        <taxon>Bacteria</taxon>
        <taxon>Pseudomonadati</taxon>
        <taxon>Bacteroidota</taxon>
        <taxon>Flavobacteriia</taxon>
        <taxon>Flavobacteriales</taxon>
        <taxon>Flavobacteriaceae</taxon>
        <taxon>Flavobacterium</taxon>
    </lineage>
</organism>
<protein>
    <submittedName>
        <fullName evidence="7">Putative tellurium resistance membrane protein TerC</fullName>
    </submittedName>
</protein>
<evidence type="ECO:0000313" key="7">
    <source>
        <dbReference type="EMBL" id="RAR75532.1"/>
    </source>
</evidence>
<keyword evidence="8" id="KW-1185">Reference proteome</keyword>
<dbReference type="PANTHER" id="PTHR30238">
    <property type="entry name" value="MEMBRANE BOUND PREDICTED REDOX MODULATOR"/>
    <property type="match status" value="1"/>
</dbReference>
<dbReference type="InterPro" id="IPR005496">
    <property type="entry name" value="Integral_membrane_TerC"/>
</dbReference>
<keyword evidence="3 6" id="KW-0812">Transmembrane</keyword>
<dbReference type="AlphaFoldDB" id="A0A328YTL7"/>
<evidence type="ECO:0000313" key="8">
    <source>
        <dbReference type="Proteomes" id="UP000248840"/>
    </source>
</evidence>
<feature type="transmembrane region" description="Helical" evidence="6">
    <location>
        <begin position="12"/>
        <end position="35"/>
    </location>
</feature>
<feature type="transmembrane region" description="Helical" evidence="6">
    <location>
        <begin position="202"/>
        <end position="221"/>
    </location>
</feature>
<keyword evidence="5 6" id="KW-0472">Membrane</keyword>
<evidence type="ECO:0000256" key="4">
    <source>
        <dbReference type="ARBA" id="ARBA00022989"/>
    </source>
</evidence>
<keyword evidence="4 6" id="KW-1133">Transmembrane helix</keyword>
<dbReference type="RefSeq" id="WP_112111903.1">
    <property type="nucleotide sequence ID" value="NZ_QLSZ01000001.1"/>
</dbReference>
<gene>
    <name evidence="7" type="ORF">CLV55_101232</name>
</gene>
<evidence type="ECO:0000256" key="5">
    <source>
        <dbReference type="ARBA" id="ARBA00023136"/>
    </source>
</evidence>
<sequence>MMELITNPNAWIALLTLTFLEIILGIDNIVFLSIVSGKLPEQDQPKARRIGLTLAMVFRIILLFGITWVLSLQETLVSVNWGFFEAHITGQSIIIFGGGLFLLYKSVSEIHHKMEGEEEGTKGKSASGLMAAVLQIALLNIVFSFDSILTAIGMISMKSPAEGGFGYEGALVIMILSIIISIGIMMIFAGPVSKFVNEHPTIQILGLSFLILIGVMLIAEGSHLAHFRFGDDLEVNSIPKGYLYFSIFFSLFVEFLNIKMRKNSNKPVKLKNNTIVDKKLEDEDITN</sequence>
<evidence type="ECO:0000256" key="6">
    <source>
        <dbReference type="SAM" id="Phobius"/>
    </source>
</evidence>
<dbReference type="Pfam" id="PF03741">
    <property type="entry name" value="TerC"/>
    <property type="match status" value="1"/>
</dbReference>
<evidence type="ECO:0000256" key="3">
    <source>
        <dbReference type="ARBA" id="ARBA00022692"/>
    </source>
</evidence>
<accession>A0A328YTL7</accession>
<comment type="subcellular location">
    <subcellularLocation>
        <location evidence="1">Membrane</location>
        <topology evidence="1">Multi-pass membrane protein</topology>
    </subcellularLocation>
</comment>
<dbReference type="Proteomes" id="UP000248840">
    <property type="component" value="Unassembled WGS sequence"/>
</dbReference>
<name>A0A328YTL7_9FLAO</name>
<evidence type="ECO:0000256" key="1">
    <source>
        <dbReference type="ARBA" id="ARBA00004141"/>
    </source>
</evidence>
<feature type="transmembrane region" description="Helical" evidence="6">
    <location>
        <begin position="241"/>
        <end position="258"/>
    </location>
</feature>
<feature type="transmembrane region" description="Helical" evidence="6">
    <location>
        <begin position="169"/>
        <end position="190"/>
    </location>
</feature>
<feature type="transmembrane region" description="Helical" evidence="6">
    <location>
        <begin position="47"/>
        <end position="70"/>
    </location>
</feature>
<evidence type="ECO:0000256" key="2">
    <source>
        <dbReference type="ARBA" id="ARBA00007511"/>
    </source>
</evidence>
<reference evidence="7 8" key="1">
    <citation type="submission" date="2018-06" db="EMBL/GenBank/DDBJ databases">
        <title>Genomic Encyclopedia of Archaeal and Bacterial Type Strains, Phase II (KMG-II): from individual species to whole genera.</title>
        <authorList>
            <person name="Goeker M."/>
        </authorList>
    </citation>
    <scope>NUCLEOTIDE SEQUENCE [LARGE SCALE GENOMIC DNA]</scope>
    <source>
        <strain evidence="7 8">DSM 25663</strain>
    </source>
</reference>
<proteinExistence type="inferred from homology"/>
<comment type="caution">
    <text evidence="7">The sequence shown here is derived from an EMBL/GenBank/DDBJ whole genome shotgun (WGS) entry which is preliminary data.</text>
</comment>
<feature type="transmembrane region" description="Helical" evidence="6">
    <location>
        <begin position="132"/>
        <end position="157"/>
    </location>
</feature>
<dbReference type="EMBL" id="QLSZ01000001">
    <property type="protein sequence ID" value="RAR75532.1"/>
    <property type="molecule type" value="Genomic_DNA"/>
</dbReference>
<comment type="similarity">
    <text evidence="2">Belongs to the TerC family.</text>
</comment>
<feature type="transmembrane region" description="Helical" evidence="6">
    <location>
        <begin position="82"/>
        <end position="104"/>
    </location>
</feature>
<dbReference type="OrthoDB" id="9805314at2"/>
<dbReference type="GO" id="GO:0016020">
    <property type="term" value="C:membrane"/>
    <property type="evidence" value="ECO:0007669"/>
    <property type="project" value="UniProtKB-SubCell"/>
</dbReference>
<dbReference type="PANTHER" id="PTHR30238:SF4">
    <property type="entry name" value="SLL1022 PROTEIN"/>
    <property type="match status" value="1"/>
</dbReference>